<dbReference type="InParanoid" id="B8LEJ4"/>
<dbReference type="Proteomes" id="UP000001449">
    <property type="component" value="Unassembled WGS sequence"/>
</dbReference>
<evidence type="ECO:0000313" key="2">
    <source>
        <dbReference type="Proteomes" id="UP000001449"/>
    </source>
</evidence>
<name>B8LEJ4_THAPS</name>
<accession>B8LEJ4</accession>
<reference evidence="1 2" key="2">
    <citation type="journal article" date="2008" name="Nature">
        <title>The Phaeodactylum genome reveals the evolutionary history of diatom genomes.</title>
        <authorList>
            <person name="Bowler C."/>
            <person name="Allen A.E."/>
            <person name="Badger J.H."/>
            <person name="Grimwood J."/>
            <person name="Jabbari K."/>
            <person name="Kuo A."/>
            <person name="Maheswari U."/>
            <person name="Martens C."/>
            <person name="Maumus F."/>
            <person name="Otillar R.P."/>
            <person name="Rayko E."/>
            <person name="Salamov A."/>
            <person name="Vandepoele K."/>
            <person name="Beszteri B."/>
            <person name="Gruber A."/>
            <person name="Heijde M."/>
            <person name="Katinka M."/>
            <person name="Mock T."/>
            <person name="Valentin K."/>
            <person name="Verret F."/>
            <person name="Berges J.A."/>
            <person name="Brownlee C."/>
            <person name="Cadoret J.P."/>
            <person name="Chiovitti A."/>
            <person name="Choi C.J."/>
            <person name="Coesel S."/>
            <person name="De Martino A."/>
            <person name="Detter J.C."/>
            <person name="Durkin C."/>
            <person name="Falciatore A."/>
            <person name="Fournet J."/>
            <person name="Haruta M."/>
            <person name="Huysman M.J."/>
            <person name="Jenkins B.D."/>
            <person name="Jiroutova K."/>
            <person name="Jorgensen R.E."/>
            <person name="Joubert Y."/>
            <person name="Kaplan A."/>
            <person name="Kroger N."/>
            <person name="Kroth P.G."/>
            <person name="La Roche J."/>
            <person name="Lindquist E."/>
            <person name="Lommer M."/>
            <person name="Martin-Jezequel V."/>
            <person name="Lopez P.J."/>
            <person name="Lucas S."/>
            <person name="Mangogna M."/>
            <person name="McGinnis K."/>
            <person name="Medlin L.K."/>
            <person name="Montsant A."/>
            <person name="Oudot-Le Secq M.P."/>
            <person name="Napoli C."/>
            <person name="Obornik M."/>
            <person name="Parker M.S."/>
            <person name="Petit J.L."/>
            <person name="Porcel B.M."/>
            <person name="Poulsen N."/>
            <person name="Robison M."/>
            <person name="Rychlewski L."/>
            <person name="Rynearson T.A."/>
            <person name="Schmutz J."/>
            <person name="Shapiro H."/>
            <person name="Siaut M."/>
            <person name="Stanley M."/>
            <person name="Sussman M.R."/>
            <person name="Taylor A.R."/>
            <person name="Vardi A."/>
            <person name="von Dassow P."/>
            <person name="Vyverman W."/>
            <person name="Willis A."/>
            <person name="Wyrwicz L.S."/>
            <person name="Rokhsar D.S."/>
            <person name="Weissenbach J."/>
            <person name="Armbrust E.V."/>
            <person name="Green B.R."/>
            <person name="Van de Peer Y."/>
            <person name="Grigoriev I.V."/>
        </authorList>
    </citation>
    <scope>NUCLEOTIDE SEQUENCE [LARGE SCALE GENOMIC DNA]</scope>
    <source>
        <strain evidence="1 2">CCMP1335</strain>
    </source>
</reference>
<dbReference type="Gene3D" id="2.60.120.200">
    <property type="match status" value="1"/>
</dbReference>
<keyword evidence="2" id="KW-1185">Reference proteome</keyword>
<organism evidence="1 2">
    <name type="scientific">Thalassiosira pseudonana</name>
    <name type="common">Marine diatom</name>
    <name type="synonym">Cyclotella nana</name>
    <dbReference type="NCBI Taxonomy" id="35128"/>
    <lineage>
        <taxon>Eukaryota</taxon>
        <taxon>Sar</taxon>
        <taxon>Stramenopiles</taxon>
        <taxon>Ochrophyta</taxon>
        <taxon>Bacillariophyta</taxon>
        <taxon>Coscinodiscophyceae</taxon>
        <taxon>Thalassiosirophycidae</taxon>
        <taxon>Thalassiosirales</taxon>
        <taxon>Thalassiosiraceae</taxon>
        <taxon>Thalassiosira</taxon>
    </lineage>
</organism>
<evidence type="ECO:0000313" key="1">
    <source>
        <dbReference type="EMBL" id="EED86257.1"/>
    </source>
</evidence>
<gene>
    <name evidence="1" type="ORF">THAPSDRAFT_bd888</name>
</gene>
<protein>
    <submittedName>
        <fullName evidence="1">Uncharacterized protein</fullName>
    </submittedName>
</protein>
<dbReference type="HOGENOM" id="CLU_1597819_0_0_1"/>
<proteinExistence type="predicted"/>
<dbReference type="EMBL" id="DS999441">
    <property type="protein sequence ID" value="EED86257.1"/>
    <property type="molecule type" value="Genomic_DNA"/>
</dbReference>
<dbReference type="GeneID" id="7446031"/>
<dbReference type="AlphaFoldDB" id="B8LEJ4"/>
<sequence length="167" mass="18365">MANVRDAQAKSGIMLRADNSLNSEYVFAMITGSSGLYLQGRTSKGNLATMFGERYLTDPSQTSAWLRLVKKMDLIEMYRSDDRSEWTPHTSANIYFPNNAFRVGLAVYSHYTGSLLEATFDNYEINDAPTVWEPAVEIGVTQRAGSIVTQDSSGIARGYGPGTGTWG</sequence>
<reference evidence="1 2" key="1">
    <citation type="journal article" date="2004" name="Science">
        <title>The genome of the diatom Thalassiosira pseudonana: ecology, evolution, and metabolism.</title>
        <authorList>
            <person name="Armbrust E.V."/>
            <person name="Berges J.A."/>
            <person name="Bowler C."/>
            <person name="Green B.R."/>
            <person name="Martinez D."/>
            <person name="Putnam N.H."/>
            <person name="Zhou S."/>
            <person name="Allen A.E."/>
            <person name="Apt K.E."/>
            <person name="Bechner M."/>
            <person name="Brzezinski M.A."/>
            <person name="Chaal B.K."/>
            <person name="Chiovitti A."/>
            <person name="Davis A.K."/>
            <person name="Demarest M.S."/>
            <person name="Detter J.C."/>
            <person name="Glavina T."/>
            <person name="Goodstein D."/>
            <person name="Hadi M.Z."/>
            <person name="Hellsten U."/>
            <person name="Hildebrand M."/>
            <person name="Jenkins B.D."/>
            <person name="Jurka J."/>
            <person name="Kapitonov V.V."/>
            <person name="Kroger N."/>
            <person name="Lau W.W."/>
            <person name="Lane T.W."/>
            <person name="Larimer F.W."/>
            <person name="Lippmeier J.C."/>
            <person name="Lucas S."/>
            <person name="Medina M."/>
            <person name="Montsant A."/>
            <person name="Obornik M."/>
            <person name="Parker M.S."/>
            <person name="Palenik B."/>
            <person name="Pazour G.J."/>
            <person name="Richardson P.M."/>
            <person name="Rynearson T.A."/>
            <person name="Saito M.A."/>
            <person name="Schwartz D.C."/>
            <person name="Thamatrakoln K."/>
            <person name="Valentin K."/>
            <person name="Vardi A."/>
            <person name="Wilkerson F.P."/>
            <person name="Rokhsar D.S."/>
        </authorList>
    </citation>
    <scope>NUCLEOTIDE SEQUENCE [LARGE SCALE GENOMIC DNA]</scope>
    <source>
        <strain evidence="1 2">CCMP1335</strain>
    </source>
</reference>
<dbReference type="PaxDb" id="35128-Thapsdraft888"/>
<dbReference type="RefSeq" id="XP_002297440.1">
    <property type="nucleotide sequence ID" value="XM_002297404.1"/>
</dbReference>
<dbReference type="KEGG" id="tps:THAPSDRAFT_bd888"/>